<dbReference type="HOGENOM" id="CLU_134973_9_1_7"/>
<organism evidence="3 4">
    <name type="scientific">Campylobacter ureolyticus ACS-301-V-Sch3b</name>
    <dbReference type="NCBI Taxonomy" id="883165"/>
    <lineage>
        <taxon>Bacteria</taxon>
        <taxon>Pseudomonadati</taxon>
        <taxon>Campylobacterota</taxon>
        <taxon>Epsilonproteobacteria</taxon>
        <taxon>Campylobacterales</taxon>
        <taxon>Campylobacteraceae</taxon>
        <taxon>Campylobacter</taxon>
    </lineage>
</organism>
<feature type="domain" description="HMA" evidence="2">
    <location>
        <begin position="1"/>
        <end position="68"/>
    </location>
</feature>
<keyword evidence="1" id="KW-0479">Metal-binding</keyword>
<evidence type="ECO:0000259" key="2">
    <source>
        <dbReference type="PROSITE" id="PS50846"/>
    </source>
</evidence>
<dbReference type="PATRIC" id="fig|883165.3.peg.68"/>
<keyword evidence="4" id="KW-1185">Reference proteome</keyword>
<evidence type="ECO:0000256" key="1">
    <source>
        <dbReference type="ARBA" id="ARBA00022723"/>
    </source>
</evidence>
<gene>
    <name evidence="3" type="ORF">HMPREF9309_00065</name>
</gene>
<accession>S3XJF7</accession>
<dbReference type="AlphaFoldDB" id="S3XJF7"/>
<reference evidence="3 4" key="1">
    <citation type="submission" date="2013-06" db="EMBL/GenBank/DDBJ databases">
        <title>The Genome Sequence of Campylobacter ureolyticus ACS-301-V-SCH3B.</title>
        <authorList>
            <consortium name="The Broad Institute Genomics Platform"/>
            <person name="Earl A."/>
            <person name="Ward D."/>
            <person name="Feldgarden M."/>
            <person name="Gevers D."/>
            <person name="Saerens B."/>
            <person name="Vaneechoutte M."/>
            <person name="Walker B."/>
            <person name="Young S."/>
            <person name="Zeng Q."/>
            <person name="Gargeya S."/>
            <person name="Fitzgerald M."/>
            <person name="Haas B."/>
            <person name="Abouelleil A."/>
            <person name="Allen A.W."/>
            <person name="Alvarado L."/>
            <person name="Arachchi H.M."/>
            <person name="Berlin A.M."/>
            <person name="Chapman S.B."/>
            <person name="Gainer-Dewar J."/>
            <person name="Goldberg J."/>
            <person name="Griggs A."/>
            <person name="Gujja S."/>
            <person name="Hansen M."/>
            <person name="Howarth C."/>
            <person name="Imamovic A."/>
            <person name="Ireland A."/>
            <person name="Larimer J."/>
            <person name="McCowan C."/>
            <person name="Murphy C."/>
            <person name="Pearson M."/>
            <person name="Poon T.W."/>
            <person name="Priest M."/>
            <person name="Roberts A."/>
            <person name="Saif S."/>
            <person name="Shea T."/>
            <person name="Sisk P."/>
            <person name="Sykes S."/>
            <person name="Wortman J."/>
            <person name="Nusbaum C."/>
            <person name="Birren B."/>
        </authorList>
    </citation>
    <scope>NUCLEOTIDE SEQUENCE [LARGE SCALE GENOMIC DNA]</scope>
    <source>
        <strain evidence="3 4">ACS-301-V-Sch3b</strain>
    </source>
</reference>
<name>S3XJF7_9BACT</name>
<dbReference type="InterPro" id="IPR017969">
    <property type="entry name" value="Heavy-metal-associated_CS"/>
</dbReference>
<evidence type="ECO:0000313" key="3">
    <source>
        <dbReference type="EMBL" id="EPH10286.1"/>
    </source>
</evidence>
<dbReference type="InterPro" id="IPR036163">
    <property type="entry name" value="HMA_dom_sf"/>
</dbReference>
<sequence length="71" mass="8068">MKKFNLKNLDCANCAAQIEANVAKLDGVNSVSVNFLTTTMKIDFDENRRDEIIEKIKQVIKKLEPDTILEV</sequence>
<protein>
    <recommendedName>
        <fullName evidence="2">HMA domain-containing protein</fullName>
    </recommendedName>
</protein>
<dbReference type="GO" id="GO:0046872">
    <property type="term" value="F:metal ion binding"/>
    <property type="evidence" value="ECO:0007669"/>
    <property type="project" value="UniProtKB-KW"/>
</dbReference>
<dbReference type="EMBL" id="AGYD01000001">
    <property type="protein sequence ID" value="EPH10286.1"/>
    <property type="molecule type" value="Genomic_DNA"/>
</dbReference>
<proteinExistence type="predicted"/>
<evidence type="ECO:0000313" key="4">
    <source>
        <dbReference type="Proteomes" id="UP000014539"/>
    </source>
</evidence>
<dbReference type="InterPro" id="IPR006121">
    <property type="entry name" value="HMA_dom"/>
</dbReference>
<dbReference type="Gene3D" id="3.30.70.100">
    <property type="match status" value="1"/>
</dbReference>
<comment type="caution">
    <text evidence="3">The sequence shown here is derived from an EMBL/GenBank/DDBJ whole genome shotgun (WGS) entry which is preliminary data.</text>
</comment>
<dbReference type="PROSITE" id="PS50846">
    <property type="entry name" value="HMA_2"/>
    <property type="match status" value="1"/>
</dbReference>
<dbReference type="Pfam" id="PF00403">
    <property type="entry name" value="HMA"/>
    <property type="match status" value="1"/>
</dbReference>
<dbReference type="SUPFAM" id="SSF55008">
    <property type="entry name" value="HMA, heavy metal-associated domain"/>
    <property type="match status" value="1"/>
</dbReference>
<dbReference type="Proteomes" id="UP000014539">
    <property type="component" value="Unassembled WGS sequence"/>
</dbReference>
<dbReference type="CDD" id="cd00371">
    <property type="entry name" value="HMA"/>
    <property type="match status" value="1"/>
</dbReference>
<dbReference type="RefSeq" id="WP_016645921.1">
    <property type="nucleotide sequence ID" value="NZ_KE340326.1"/>
</dbReference>
<dbReference type="PROSITE" id="PS01047">
    <property type="entry name" value="HMA_1"/>
    <property type="match status" value="1"/>
</dbReference>